<dbReference type="Pfam" id="PF02625">
    <property type="entry name" value="XdhC_CoxI"/>
    <property type="match status" value="1"/>
</dbReference>
<protein>
    <recommendedName>
        <fullName evidence="5">Dehydrogenase</fullName>
    </recommendedName>
</protein>
<gene>
    <name evidence="3" type="ORF">AXF15_08720</name>
</gene>
<dbReference type="PANTHER" id="PTHR30388">
    <property type="entry name" value="ALDEHYDE OXIDOREDUCTASE MOLYBDENUM COFACTOR ASSEMBLY PROTEIN"/>
    <property type="match status" value="1"/>
</dbReference>
<proteinExistence type="predicted"/>
<dbReference type="InterPro" id="IPR052698">
    <property type="entry name" value="MoCofactor_Util/Proc"/>
</dbReference>
<dbReference type="RefSeq" id="WP_066606141.1">
    <property type="nucleotide sequence ID" value="NZ_CP014230.1"/>
</dbReference>
<dbReference type="InterPro" id="IPR003777">
    <property type="entry name" value="XdhC_CoxI"/>
</dbReference>
<keyword evidence="4" id="KW-1185">Reference proteome</keyword>
<reference evidence="4" key="1">
    <citation type="submission" date="2016-02" db="EMBL/GenBank/DDBJ databases">
        <authorList>
            <person name="Holder M.E."/>
            <person name="Ajami N.J."/>
            <person name="Petrosino J.F."/>
        </authorList>
    </citation>
    <scope>NUCLEOTIDE SEQUENCE [LARGE SCALE GENOMIC DNA]</scope>
    <source>
        <strain evidence="4">DSM 12838</strain>
    </source>
</reference>
<sequence>MKALVETLADVLRQGQKAVLCGIVDDSGSSPRSSGARMLVFADGTFTGSIGGGAVEGACLNEAAALLHAPEKYRILSFELTAAQSAESGMVCGGGVTILLQCLTSGDLPLFEDALNRRDTPMLLTVIPAAGAAPFLALWTTADETAAPLPAALRTQLARKAATRRPFRLETEDTRVLAEPLSPPVTVHVAGAGHVGRAIAHLAHFTGFDVVVLDDRPEFANAGRFPQAREVRVVKNFQDCLGSLDADDYVVIVTRGHLHDRHVLAQALCTRAGYVGMIGSRSKRESVYSSLLEEGFTQADLDRVHSPIGLDIGAETPEEIGVSVVAELVAVRAGRA</sequence>
<evidence type="ECO:0000259" key="2">
    <source>
        <dbReference type="Pfam" id="PF13478"/>
    </source>
</evidence>
<evidence type="ECO:0000313" key="4">
    <source>
        <dbReference type="Proteomes" id="UP000063964"/>
    </source>
</evidence>
<dbReference type="STRING" id="888061.AXF15_08720"/>
<dbReference type="NCBIfam" id="NF045664">
    <property type="entry name" value="XdhC_rel_AOR"/>
    <property type="match status" value="1"/>
</dbReference>
<dbReference type="Pfam" id="PF13478">
    <property type="entry name" value="XdhC_C"/>
    <property type="match status" value="1"/>
</dbReference>
<evidence type="ECO:0000259" key="1">
    <source>
        <dbReference type="Pfam" id="PF02625"/>
    </source>
</evidence>
<dbReference type="InterPro" id="IPR036291">
    <property type="entry name" value="NAD(P)-bd_dom_sf"/>
</dbReference>
<dbReference type="SUPFAM" id="SSF51735">
    <property type="entry name" value="NAD(P)-binding Rossmann-fold domains"/>
    <property type="match status" value="1"/>
</dbReference>
<feature type="domain" description="XdhC- CoxI" evidence="1">
    <location>
        <begin position="12"/>
        <end position="70"/>
    </location>
</feature>
<dbReference type="KEGG" id="doa:AXF15_08720"/>
<evidence type="ECO:0000313" key="3">
    <source>
        <dbReference type="EMBL" id="AMD93173.1"/>
    </source>
</evidence>
<evidence type="ECO:0008006" key="5">
    <source>
        <dbReference type="Google" id="ProtNLM"/>
    </source>
</evidence>
<dbReference type="PANTHER" id="PTHR30388:SF6">
    <property type="entry name" value="XANTHINE DEHYDROGENASE SUBUNIT A-RELATED"/>
    <property type="match status" value="1"/>
</dbReference>
<dbReference type="EMBL" id="CP014230">
    <property type="protein sequence ID" value="AMD93173.1"/>
    <property type="molecule type" value="Genomic_DNA"/>
</dbReference>
<dbReference type="InterPro" id="IPR027051">
    <property type="entry name" value="XdhC_Rossmann_dom"/>
</dbReference>
<feature type="domain" description="XdhC Rossmann" evidence="2">
    <location>
        <begin position="188"/>
        <end position="328"/>
    </location>
</feature>
<dbReference type="Gene3D" id="3.40.50.720">
    <property type="entry name" value="NAD(P)-binding Rossmann-like Domain"/>
    <property type="match status" value="1"/>
</dbReference>
<organism evidence="3 4">
    <name type="scientific">Desulfomicrobium orale DSM 12838</name>
    <dbReference type="NCBI Taxonomy" id="888061"/>
    <lineage>
        <taxon>Bacteria</taxon>
        <taxon>Pseudomonadati</taxon>
        <taxon>Thermodesulfobacteriota</taxon>
        <taxon>Desulfovibrionia</taxon>
        <taxon>Desulfovibrionales</taxon>
        <taxon>Desulfomicrobiaceae</taxon>
        <taxon>Desulfomicrobium</taxon>
    </lineage>
</organism>
<dbReference type="Proteomes" id="UP000063964">
    <property type="component" value="Chromosome"/>
</dbReference>
<name>A0A0X8JQS6_9BACT</name>
<accession>A0A0X8JQS6</accession>
<dbReference type="AlphaFoldDB" id="A0A0X8JQS6"/>